<dbReference type="EMBL" id="CAXDID020000176">
    <property type="protein sequence ID" value="CAL6048681.1"/>
    <property type="molecule type" value="Genomic_DNA"/>
</dbReference>
<dbReference type="PANTHER" id="PTHR45973:SF9">
    <property type="entry name" value="LEUCINE-RICH REPEAT-CONTAINING PROTEIN 46"/>
    <property type="match status" value="1"/>
</dbReference>
<organism evidence="8">
    <name type="scientific">Hexamita inflata</name>
    <dbReference type="NCBI Taxonomy" id="28002"/>
    <lineage>
        <taxon>Eukaryota</taxon>
        <taxon>Metamonada</taxon>
        <taxon>Diplomonadida</taxon>
        <taxon>Hexamitidae</taxon>
        <taxon>Hexamitinae</taxon>
        <taxon>Hexamita</taxon>
    </lineage>
</organism>
<comment type="caution">
    <text evidence="8">The sequence shown here is derived from an EMBL/GenBank/DDBJ whole genome shotgun (WGS) entry which is preliminary data.</text>
</comment>
<evidence type="ECO:0000313" key="9">
    <source>
        <dbReference type="EMBL" id="CAL6048681.1"/>
    </source>
</evidence>
<evidence type="ECO:0000256" key="1">
    <source>
        <dbReference type="ARBA" id="ARBA00004138"/>
    </source>
</evidence>
<proteinExistence type="predicted"/>
<keyword evidence="2" id="KW-0433">Leucine-rich repeat</keyword>
<keyword evidence="10" id="KW-1185">Reference proteome</keyword>
<protein>
    <submittedName>
        <fullName evidence="8">Leucine-rich repeat protein</fullName>
    </submittedName>
    <submittedName>
        <fullName evidence="9">Leucine-rich_repeat protein</fullName>
    </submittedName>
</protein>
<dbReference type="SMART" id="SM00365">
    <property type="entry name" value="LRR_SD22"/>
    <property type="match status" value="4"/>
</dbReference>
<keyword evidence="5" id="KW-0966">Cell projection</keyword>
<evidence type="ECO:0000256" key="6">
    <source>
        <dbReference type="SAM" id="MobiDB-lite"/>
    </source>
</evidence>
<comment type="subcellular location">
    <subcellularLocation>
        <location evidence="1">Cell projection</location>
        <location evidence="1">Cilium</location>
    </subcellularLocation>
</comment>
<dbReference type="SUPFAM" id="SSF52075">
    <property type="entry name" value="Outer arm dynein light chain 1"/>
    <property type="match status" value="1"/>
</dbReference>
<dbReference type="EMBL" id="CATOUU010000652">
    <property type="protein sequence ID" value="CAI9937806.1"/>
    <property type="molecule type" value="Genomic_DNA"/>
</dbReference>
<dbReference type="PROSITE" id="PS51450">
    <property type="entry name" value="LRR"/>
    <property type="match status" value="2"/>
</dbReference>
<keyword evidence="7" id="KW-1133">Transmembrane helix</keyword>
<sequence length="474" mass="54269">MLFSGINIIQLLPKIVNKQIILVYQIVNTFLYFISSTFVCFTYHLWSDISFKIYQSLQFQLSLISVRDLTIIVQQLIEQQIQNISRYNECRALWLQSNGLAKIENLDALVHLTCLYLQENCIADMENLNFPNLKQLNLSNNQISVIKNLDGCPELESLYLTVNRISKSADMMGLLGLSKLSVLDMARNQLEDEEFIGIVSQLPELKVLVLTGCPVTRTMKQYRKTVINACKQLTYLDERPVFEPERRTSEAFFRGGAEAEQNEHLLILCEKRAKDRSQFISMQAFLSGKPRDECLRLADEAYTSVIENFHKTGCLDLDEEHEHVNVQAYRGKRIWADEKVETVSREFLEGRVQVRIGIEADATDEDSIPELEEVKDKEDINELNQALEYEAVFQTEIPEEVIETQNERDAKKAEKHESMAGQDIAPPRIIDCTDKTVEEVIGDIENEAVQVPIEMELAEKDDVQAEGDSDSMPD</sequence>
<gene>
    <name evidence="8" type="ORF">HINF_LOCUS25451</name>
    <name evidence="9" type="ORF">HINF_LOCUS42808</name>
</gene>
<accession>A0AA86PGG6</accession>
<keyword evidence="3" id="KW-0677">Repeat</keyword>
<evidence type="ECO:0000313" key="10">
    <source>
        <dbReference type="Proteomes" id="UP001642409"/>
    </source>
</evidence>
<reference evidence="8" key="1">
    <citation type="submission" date="2023-06" db="EMBL/GenBank/DDBJ databases">
        <authorList>
            <person name="Kurt Z."/>
        </authorList>
    </citation>
    <scope>NUCLEOTIDE SEQUENCE</scope>
</reference>
<dbReference type="Gene3D" id="3.80.10.10">
    <property type="entry name" value="Ribonuclease Inhibitor"/>
    <property type="match status" value="1"/>
</dbReference>
<evidence type="ECO:0000256" key="4">
    <source>
        <dbReference type="ARBA" id="ARBA00023069"/>
    </source>
</evidence>
<dbReference type="Proteomes" id="UP001642409">
    <property type="component" value="Unassembled WGS sequence"/>
</dbReference>
<feature type="transmembrane region" description="Helical" evidence="7">
    <location>
        <begin position="21"/>
        <end position="46"/>
    </location>
</feature>
<name>A0AA86PGG6_9EUKA</name>
<evidence type="ECO:0000313" key="8">
    <source>
        <dbReference type="EMBL" id="CAI9937806.1"/>
    </source>
</evidence>
<reference evidence="9 10" key="2">
    <citation type="submission" date="2024-07" db="EMBL/GenBank/DDBJ databases">
        <authorList>
            <person name="Akdeniz Z."/>
        </authorList>
    </citation>
    <scope>NUCLEOTIDE SEQUENCE [LARGE SCALE GENOMIC DNA]</scope>
</reference>
<dbReference type="PANTHER" id="PTHR45973">
    <property type="entry name" value="PROTEIN PHOSPHATASE 1 REGULATORY SUBUNIT SDS22-RELATED"/>
    <property type="match status" value="1"/>
</dbReference>
<evidence type="ECO:0000256" key="7">
    <source>
        <dbReference type="SAM" id="Phobius"/>
    </source>
</evidence>
<keyword evidence="7" id="KW-0472">Membrane</keyword>
<evidence type="ECO:0000256" key="2">
    <source>
        <dbReference type="ARBA" id="ARBA00022614"/>
    </source>
</evidence>
<dbReference type="Pfam" id="PF12799">
    <property type="entry name" value="LRR_4"/>
    <property type="match status" value="1"/>
</dbReference>
<evidence type="ECO:0000256" key="5">
    <source>
        <dbReference type="ARBA" id="ARBA00023273"/>
    </source>
</evidence>
<dbReference type="InterPro" id="IPR001611">
    <property type="entry name" value="Leu-rich_rpt"/>
</dbReference>
<dbReference type="InterPro" id="IPR025875">
    <property type="entry name" value="Leu-rich_rpt_4"/>
</dbReference>
<dbReference type="AlphaFoldDB" id="A0AA86PGG6"/>
<evidence type="ECO:0000256" key="3">
    <source>
        <dbReference type="ARBA" id="ARBA00022737"/>
    </source>
</evidence>
<feature type="compositionally biased region" description="Basic and acidic residues" evidence="6">
    <location>
        <begin position="405"/>
        <end position="418"/>
    </location>
</feature>
<keyword evidence="4" id="KW-0969">Cilium</keyword>
<dbReference type="InterPro" id="IPR032675">
    <property type="entry name" value="LRR_dom_sf"/>
</dbReference>
<keyword evidence="7" id="KW-0812">Transmembrane</keyword>
<dbReference type="InterPro" id="IPR050576">
    <property type="entry name" value="Cilia_flagella_integrity"/>
</dbReference>
<feature type="region of interest" description="Disordered" evidence="6">
    <location>
        <begin position="405"/>
        <end position="430"/>
    </location>
</feature>